<protein>
    <recommendedName>
        <fullName evidence="6">Thiolase-like protein type 1 additional C-terminal domain-containing protein</fullName>
    </recommendedName>
</protein>
<dbReference type="InterPro" id="IPR016039">
    <property type="entry name" value="Thiolase-like"/>
</dbReference>
<evidence type="ECO:0000256" key="3">
    <source>
        <dbReference type="ARBA" id="ARBA00023709"/>
    </source>
</evidence>
<dbReference type="InterPro" id="IPR029045">
    <property type="entry name" value="ClpP/crotonase-like_dom_sf"/>
</dbReference>
<comment type="caution">
    <text evidence="7">The sequence shown here is derived from an EMBL/GenBank/DDBJ whole genome shotgun (WGS) entry which is preliminary data.</text>
</comment>
<dbReference type="Gene3D" id="2.40.50.840">
    <property type="match status" value="1"/>
</dbReference>
<keyword evidence="8" id="KW-1185">Reference proteome</keyword>
<dbReference type="PANTHER" id="PTHR11941:SF54">
    <property type="entry name" value="ENOYL-COA HYDRATASE, MITOCHONDRIAL"/>
    <property type="match status" value="1"/>
</dbReference>
<dbReference type="RefSeq" id="WP_344607054.1">
    <property type="nucleotide sequence ID" value="NZ_BAAAHE010000030.1"/>
</dbReference>
<dbReference type="InterPro" id="IPR018376">
    <property type="entry name" value="Enoyl-CoA_hyd/isom_CS"/>
</dbReference>
<comment type="catalytic activity">
    <reaction evidence="3">
        <text>a (3S)-3-hydroxyacyl-CoA = a (2E)-enoyl-CoA + H2O</text>
        <dbReference type="Rhea" id="RHEA:16105"/>
        <dbReference type="ChEBI" id="CHEBI:15377"/>
        <dbReference type="ChEBI" id="CHEBI:57318"/>
        <dbReference type="ChEBI" id="CHEBI:58856"/>
        <dbReference type="EC" id="4.2.1.17"/>
    </reaction>
</comment>
<dbReference type="SUPFAM" id="SSF53901">
    <property type="entry name" value="Thiolase-like"/>
    <property type="match status" value="2"/>
</dbReference>
<evidence type="ECO:0000313" key="8">
    <source>
        <dbReference type="Proteomes" id="UP001500957"/>
    </source>
</evidence>
<dbReference type="PANTHER" id="PTHR11941">
    <property type="entry name" value="ENOYL-COA HYDRATASE-RELATED"/>
    <property type="match status" value="1"/>
</dbReference>
<accession>A0ABN1H3V6</accession>
<dbReference type="Gene3D" id="3.40.47.10">
    <property type="match status" value="1"/>
</dbReference>
<keyword evidence="2" id="KW-0456">Lyase</keyword>
<dbReference type="PROSITE" id="PS00166">
    <property type="entry name" value="ENOYL_COA_HYDRATASE"/>
    <property type="match status" value="1"/>
</dbReference>
<dbReference type="InterPro" id="IPR014748">
    <property type="entry name" value="Enoyl-CoA_hydra_C"/>
</dbReference>
<dbReference type="Gene3D" id="1.10.12.10">
    <property type="entry name" value="Lyase 2-enoyl-coa Hydratase, Chain A, domain 2"/>
    <property type="match status" value="1"/>
</dbReference>
<dbReference type="CDD" id="cd06558">
    <property type="entry name" value="crotonase-like"/>
    <property type="match status" value="1"/>
</dbReference>
<dbReference type="SUPFAM" id="SSF52096">
    <property type="entry name" value="ClpP/crotonase"/>
    <property type="match status" value="1"/>
</dbReference>
<evidence type="ECO:0000313" key="7">
    <source>
        <dbReference type="EMBL" id="GAA0628175.1"/>
    </source>
</evidence>
<gene>
    <name evidence="7" type="ORF">GCM10009547_34780</name>
</gene>
<evidence type="ECO:0000256" key="2">
    <source>
        <dbReference type="ARBA" id="ARBA00023239"/>
    </source>
</evidence>
<evidence type="ECO:0000256" key="5">
    <source>
        <dbReference type="RuleBase" id="RU003707"/>
    </source>
</evidence>
<evidence type="ECO:0000259" key="6">
    <source>
        <dbReference type="Pfam" id="PF18313"/>
    </source>
</evidence>
<dbReference type="Pfam" id="PF00378">
    <property type="entry name" value="ECH_1"/>
    <property type="match status" value="1"/>
</dbReference>
<dbReference type="Gene3D" id="3.90.226.10">
    <property type="entry name" value="2-enoyl-CoA Hydratase, Chain A, domain 1"/>
    <property type="match status" value="1"/>
</dbReference>
<dbReference type="InterPro" id="IPR001753">
    <property type="entry name" value="Enoyl-CoA_hydra/iso"/>
</dbReference>
<dbReference type="Proteomes" id="UP001500957">
    <property type="component" value="Unassembled WGS sequence"/>
</dbReference>
<evidence type="ECO:0000256" key="4">
    <source>
        <dbReference type="ARBA" id="ARBA00023717"/>
    </source>
</evidence>
<organism evidence="7 8">
    <name type="scientific">Sporichthya brevicatena</name>
    <dbReference type="NCBI Taxonomy" id="171442"/>
    <lineage>
        <taxon>Bacteria</taxon>
        <taxon>Bacillati</taxon>
        <taxon>Actinomycetota</taxon>
        <taxon>Actinomycetes</taxon>
        <taxon>Sporichthyales</taxon>
        <taxon>Sporichthyaceae</taxon>
        <taxon>Sporichthya</taxon>
    </lineage>
</organism>
<feature type="domain" description="Thiolase-like protein type 1 additional C-terminal" evidence="6">
    <location>
        <begin position="424"/>
        <end position="504"/>
    </location>
</feature>
<sequence>MIDPSTPVLVGVGQSSERVGDPGYAALSPIALAVAAAQDALADTGRDPGAIAPLIDVVATTRQFENSTPMAKAPFGQSTNFPRSVASRLGADPRRAVLEVVGGQGPQKLVNEFAAEIAAGRASWVLVAGAEAISTARHLQETGAAADWSDDPGGDLEDRGWALAGLLTYAQMLHGLLDAPSQYALVENARRGRLGLGRDEYRRSMGELFAPFSTVAAKNPHSVFREELDAATLSTVDERNRLIASPYPRFLVSRDLVNQGAAVLLTSLGEAQRLGIGEDRIVYLAGYADLSEANLLERPDLSTAPSAPAAIRHALQVAGKSLDDVSCFDLYSCFPIAVSNVLDALGLSADDPRGFTLTGGLCFFGGAGNNYSAHAIAEAVGRARSEPGSLALVAANGGVLSKYSVGLYTTTPSPWQPPSSAHTQEELDAVPRVATVAAPNGWARLDTWTVKYGKSGAHAIVVGRMESDGRRFVATGVSGDDELLALLEGEDNPVGTRIYVRATGANNRVALSRAALERRLPTRPVGFRDSYEFTTVERRGRLLEVTINRPDLRNSLHPPANEELEDIWNAYFADPELWVAIVTGAGDDAFCAGNDLIYSASGKPTYLPVTGFGGLTGRQNMAKPVIAAVNGYALGGGCEIALACHLVVADERATFGLSEVKVGVFAGAGGLVRLPRRIPPNVANELILTGRRMDAEEARSWGLVNRVTPAGESLSVARELADQILTASPTSVRLSLQAMEAMRGEPDEVRAQERQSAAADALMVSADMMEGMTAFAQKRAPQWRNR</sequence>
<evidence type="ECO:0000256" key="1">
    <source>
        <dbReference type="ARBA" id="ARBA00005254"/>
    </source>
</evidence>
<name>A0ABN1H3V6_9ACTN</name>
<proteinExistence type="inferred from homology"/>
<comment type="catalytic activity">
    <reaction evidence="4">
        <text>a 4-saturated-(3S)-3-hydroxyacyl-CoA = a (3E)-enoyl-CoA + H2O</text>
        <dbReference type="Rhea" id="RHEA:20724"/>
        <dbReference type="ChEBI" id="CHEBI:15377"/>
        <dbReference type="ChEBI" id="CHEBI:58521"/>
        <dbReference type="ChEBI" id="CHEBI:137480"/>
        <dbReference type="EC" id="4.2.1.17"/>
    </reaction>
</comment>
<dbReference type="EMBL" id="BAAAHE010000030">
    <property type="protein sequence ID" value="GAA0628175.1"/>
    <property type="molecule type" value="Genomic_DNA"/>
</dbReference>
<dbReference type="Pfam" id="PF18313">
    <property type="entry name" value="TLP1_add_C"/>
    <property type="match status" value="1"/>
</dbReference>
<reference evidence="7 8" key="1">
    <citation type="journal article" date="2019" name="Int. J. Syst. Evol. Microbiol.">
        <title>The Global Catalogue of Microorganisms (GCM) 10K type strain sequencing project: providing services to taxonomists for standard genome sequencing and annotation.</title>
        <authorList>
            <consortium name="The Broad Institute Genomics Platform"/>
            <consortium name="The Broad Institute Genome Sequencing Center for Infectious Disease"/>
            <person name="Wu L."/>
            <person name="Ma J."/>
        </authorList>
    </citation>
    <scope>NUCLEOTIDE SEQUENCE [LARGE SCALE GENOMIC DNA]</scope>
    <source>
        <strain evidence="7 8">JCM 10671</strain>
    </source>
</reference>
<comment type="similarity">
    <text evidence="1 5">Belongs to the enoyl-CoA hydratase/isomerase family.</text>
</comment>
<dbReference type="InterPro" id="IPR040771">
    <property type="entry name" value="TLP1_add_C"/>
</dbReference>